<dbReference type="AlphaFoldDB" id="A0A061R0L6"/>
<proteinExistence type="predicted"/>
<gene>
    <name evidence="2" type="ORF">TSPGSL018_19103</name>
</gene>
<dbReference type="InterPro" id="IPR044290">
    <property type="entry name" value="RRA1/2/3"/>
</dbReference>
<feature type="domain" description="Nucleotide-diphospho-sugar transferase" evidence="1">
    <location>
        <begin position="51"/>
        <end position="278"/>
    </location>
</feature>
<evidence type="ECO:0000313" key="2">
    <source>
        <dbReference type="EMBL" id="JAC64071.1"/>
    </source>
</evidence>
<organism evidence="2">
    <name type="scientific">Tetraselmis sp. GSL018</name>
    <dbReference type="NCBI Taxonomy" id="582737"/>
    <lineage>
        <taxon>Eukaryota</taxon>
        <taxon>Viridiplantae</taxon>
        <taxon>Chlorophyta</taxon>
        <taxon>core chlorophytes</taxon>
        <taxon>Chlorodendrophyceae</taxon>
        <taxon>Chlorodendrales</taxon>
        <taxon>Chlorodendraceae</taxon>
        <taxon>Tetraselmis</taxon>
    </lineage>
</organism>
<dbReference type="EMBL" id="GBEZ01022782">
    <property type="protein sequence ID" value="JAC64071.1"/>
    <property type="molecule type" value="Transcribed_RNA"/>
</dbReference>
<dbReference type="PANTHER" id="PTHR46581">
    <property type="entry name" value="ARABINOSYLTRANSFERASE RRA3"/>
    <property type="match status" value="1"/>
</dbReference>
<dbReference type="PANTHER" id="PTHR46581:SF3">
    <property type="entry name" value="ARABINOSYLTRANSFERASE RRA3"/>
    <property type="match status" value="1"/>
</dbReference>
<dbReference type="Pfam" id="PF03407">
    <property type="entry name" value="Nucleotid_trans"/>
    <property type="match status" value="1"/>
</dbReference>
<evidence type="ECO:0000259" key="1">
    <source>
        <dbReference type="Pfam" id="PF03407"/>
    </source>
</evidence>
<dbReference type="InterPro" id="IPR005069">
    <property type="entry name" value="Nucl-diP-sugar_transferase"/>
</dbReference>
<accession>A0A061R0L6</accession>
<protein>
    <recommendedName>
        <fullName evidence="1">Nucleotide-diphospho-sugar transferase domain-containing protein</fullName>
    </recommendedName>
</protein>
<dbReference type="GO" id="GO:0080147">
    <property type="term" value="P:root hair cell development"/>
    <property type="evidence" value="ECO:0007669"/>
    <property type="project" value="InterPro"/>
</dbReference>
<name>A0A061R0L6_9CHLO</name>
<reference evidence="2" key="1">
    <citation type="submission" date="2014-05" db="EMBL/GenBank/DDBJ databases">
        <title>The transcriptome of the halophilic microalga Tetraselmis sp. GSL018 isolated from the Great Salt Lake, Utah.</title>
        <authorList>
            <person name="Jinkerson R.E."/>
            <person name="D'Adamo S."/>
            <person name="Posewitz M.C."/>
        </authorList>
    </citation>
    <scope>NUCLEOTIDE SEQUENCE</scope>
    <source>
        <strain evidence="2">GSL018</strain>
    </source>
</reference>
<dbReference type="GO" id="GO:0016757">
    <property type="term" value="F:glycosyltransferase activity"/>
    <property type="evidence" value="ECO:0007669"/>
    <property type="project" value="InterPro"/>
</dbReference>
<sequence>MAELLRRVSVDGEVMLALANGVMICRNTTICWWNGGNILGSWLRTLRHAGITNYAIAVLDDETERYLREEEGETKFFRPALRSLESLKGSHPANQVSALKYGLVGQILRLGYGVLVADMDLVFLKNPFRHLHRDSDLESQTDGFTEPWAYGRFGGINDPTMGWGGGGLYLQVFTLNVGCAYLRPNERTVALMDRMQQRLRRGPAWDQQVFNEEVWLPSHGGFRGSQVSVRVMDIFQFVNSKTFFRSSRPRFIPGRKQNPSEHPVMVHMNYHPDKHRRMLCLIARYIDGRWDACDGLPGGSEPGT</sequence>